<dbReference type="PROSITE" id="PS50075">
    <property type="entry name" value="CARRIER"/>
    <property type="match status" value="1"/>
</dbReference>
<sequence length="1047" mass="113641">MDSCAMDGAGRAGVPRKTSFAQQRLWFLDQLRPGSADYLLPLALRLRGELDTEALAKALSVIIDRHEVLRTRFGTVDGEPRQLVDESAGVRLETVVVRDPAEFIRQEIRRPVDLAVAPPLRAKLACLRPDDHLLLLVFHHIAVDGRSWDVLMRELAAAYRGEPLPPLPVQYADFAEWQHERLAGPRLSRELGYWRDRLAGLAPLDLPADRPRPAFWDGKGDAVRFTLAADVVIEVDRFARQHRATRFMVLLAVFKAVLARYTGQTDLAVGAPVAGRGLAGAEKLIGLFVNTVVLRTDLSGRPSFTTVLRRVRDGALAAFSHAEAPFERIVTELTTERDLSRNPLCQASFSLLNAAHEPVALPGLDTELVQTPLPGSPMDLFLDLTLRPGGDIVACLQYATALFDHETMEQFAHGYAELLHSVLAEPDVPVADLARRLKPLPGKQRRRLLEEWNDTGRAVPDLTVSQLFEREALFSPDAIAVRSGDVELTYGQLDGRTNQLAHHLRTLGVGPGTLVGVHLERGADLVVAFLAVLKAGGAYLPIDPGYPSHRIGFVLEDAGARLVITQDSLAARLPAADTVLLDRDSAAIARHPTHGLTGAPGDLAYVIYTSGSTGRPKGVLIGHRALTNFLMSMVDRPGLRRCAAVIALTTVSFDISALELYLPLLVGGQVVVAGTEEARDPLRMAGLIDTVRPAALQATPAYLRMLLDSGWSAPPWLTVLSGGEKLPRELARRLAADGATVWDLYGPTEATVWATTARLDGDGHVVAWTPVANYAVHVLDSRLEPVPVGAVGELHIGGTGLAWGYHNRPGTTAAAFVPDPHATRPGARLYRTGDLARRHENGAVEILGRRDHQVKIRGHRIEPGEIEAALLAHPGINASVVHPAGDRLIAYLTGDVPAPERLRAFLLETLPDYMVPAVFVTLDELPLTPNGKIDRNALPVPDAPASSTVDHVAPRTPAERAVADVWREVLGSPRIGVHENFFEIGGHSLLATRVAVRLRAALGIDVPVRGLFDHGTVAELASALPDYPRMPQQRTVPALTARRRVKN</sequence>
<evidence type="ECO:0000256" key="2">
    <source>
        <dbReference type="ARBA" id="ARBA00022450"/>
    </source>
</evidence>
<proteinExistence type="predicted"/>
<protein>
    <submittedName>
        <fullName evidence="5">Linear gramicidin synthase subunit D</fullName>
    </submittedName>
</protein>
<evidence type="ECO:0000256" key="1">
    <source>
        <dbReference type="ARBA" id="ARBA00001957"/>
    </source>
</evidence>
<gene>
    <name evidence="5" type="ORF">GC106_76650</name>
</gene>
<dbReference type="Pfam" id="PF00501">
    <property type="entry name" value="AMP-binding"/>
    <property type="match status" value="1"/>
</dbReference>
<evidence type="ECO:0000256" key="3">
    <source>
        <dbReference type="ARBA" id="ARBA00022553"/>
    </source>
</evidence>
<dbReference type="InterPro" id="IPR000873">
    <property type="entry name" value="AMP-dep_synth/lig_dom"/>
</dbReference>
<evidence type="ECO:0000259" key="4">
    <source>
        <dbReference type="PROSITE" id="PS50075"/>
    </source>
</evidence>
<reference evidence="5 6" key="1">
    <citation type="submission" date="2020-01" db="EMBL/GenBank/DDBJ databases">
        <title>Kibdelosporangium persica a novel Actinomycetes from a hot desert in Iran.</title>
        <authorList>
            <person name="Safaei N."/>
            <person name="Zaburannyi N."/>
            <person name="Mueller R."/>
            <person name="Wink J."/>
        </authorList>
    </citation>
    <scope>NUCLEOTIDE SEQUENCE [LARGE SCALE GENOMIC DNA]</scope>
    <source>
        <strain evidence="5 6">4NS15</strain>
    </source>
</reference>
<evidence type="ECO:0000313" key="5">
    <source>
        <dbReference type="EMBL" id="NRN70400.1"/>
    </source>
</evidence>
<organism evidence="5 6">
    <name type="scientific">Kibdelosporangium persicum</name>
    <dbReference type="NCBI Taxonomy" id="2698649"/>
    <lineage>
        <taxon>Bacteria</taxon>
        <taxon>Bacillati</taxon>
        <taxon>Actinomycetota</taxon>
        <taxon>Actinomycetes</taxon>
        <taxon>Pseudonocardiales</taxon>
        <taxon>Pseudonocardiaceae</taxon>
        <taxon>Kibdelosporangium</taxon>
    </lineage>
</organism>
<dbReference type="Proteomes" id="UP000763557">
    <property type="component" value="Unassembled WGS sequence"/>
</dbReference>
<keyword evidence="2" id="KW-0596">Phosphopantetheine</keyword>
<dbReference type="NCBIfam" id="TIGR01733">
    <property type="entry name" value="AA-adenyl-dom"/>
    <property type="match status" value="1"/>
</dbReference>
<keyword evidence="3" id="KW-0597">Phosphoprotein</keyword>
<dbReference type="PANTHER" id="PTHR45527">
    <property type="entry name" value="NONRIBOSOMAL PEPTIDE SYNTHETASE"/>
    <property type="match status" value="1"/>
</dbReference>
<comment type="cofactor">
    <cofactor evidence="1">
        <name>pantetheine 4'-phosphate</name>
        <dbReference type="ChEBI" id="CHEBI:47942"/>
    </cofactor>
</comment>
<dbReference type="InterPro" id="IPR010071">
    <property type="entry name" value="AA_adenyl_dom"/>
</dbReference>
<dbReference type="Pfam" id="PF00550">
    <property type="entry name" value="PP-binding"/>
    <property type="match status" value="1"/>
</dbReference>
<dbReference type="PANTHER" id="PTHR45527:SF1">
    <property type="entry name" value="FATTY ACID SYNTHASE"/>
    <property type="match status" value="1"/>
</dbReference>
<dbReference type="SMART" id="SM00823">
    <property type="entry name" value="PKS_PP"/>
    <property type="match status" value="1"/>
</dbReference>
<dbReference type="Pfam" id="PF00668">
    <property type="entry name" value="Condensation"/>
    <property type="match status" value="1"/>
</dbReference>
<dbReference type="InterPro" id="IPR009081">
    <property type="entry name" value="PP-bd_ACP"/>
</dbReference>
<feature type="domain" description="Carrier" evidence="4">
    <location>
        <begin position="953"/>
        <end position="1028"/>
    </location>
</feature>
<dbReference type="InterPro" id="IPR006162">
    <property type="entry name" value="Ppantetheine_attach_site"/>
</dbReference>
<accession>A0ABX2FHR4</accession>
<dbReference type="InterPro" id="IPR020806">
    <property type="entry name" value="PKS_PP-bd"/>
</dbReference>
<evidence type="ECO:0000313" key="6">
    <source>
        <dbReference type="Proteomes" id="UP000763557"/>
    </source>
</evidence>
<dbReference type="Pfam" id="PF13193">
    <property type="entry name" value="AMP-binding_C"/>
    <property type="match status" value="1"/>
</dbReference>
<keyword evidence="6" id="KW-1185">Reference proteome</keyword>
<dbReference type="PROSITE" id="PS00012">
    <property type="entry name" value="PHOSPHOPANTETHEINE"/>
    <property type="match status" value="1"/>
</dbReference>
<dbReference type="RefSeq" id="WP_217281572.1">
    <property type="nucleotide sequence ID" value="NZ_CBCSGW010000034.1"/>
</dbReference>
<dbReference type="CDD" id="cd19531">
    <property type="entry name" value="LCL_NRPS-like"/>
    <property type="match status" value="1"/>
</dbReference>
<dbReference type="PROSITE" id="PS00455">
    <property type="entry name" value="AMP_BINDING"/>
    <property type="match status" value="1"/>
</dbReference>
<comment type="caution">
    <text evidence="5">The sequence shown here is derived from an EMBL/GenBank/DDBJ whole genome shotgun (WGS) entry which is preliminary data.</text>
</comment>
<name>A0ABX2FHR4_9PSEU</name>
<dbReference type="InterPro" id="IPR001242">
    <property type="entry name" value="Condensation_dom"/>
</dbReference>
<dbReference type="EMBL" id="JAAATY010000038">
    <property type="protein sequence ID" value="NRN70400.1"/>
    <property type="molecule type" value="Genomic_DNA"/>
</dbReference>
<dbReference type="InterPro" id="IPR025110">
    <property type="entry name" value="AMP-bd_C"/>
</dbReference>
<dbReference type="InterPro" id="IPR020845">
    <property type="entry name" value="AMP-binding_CS"/>
</dbReference>